<dbReference type="FunFam" id="3.30.300.30:FF:000010">
    <property type="entry name" value="Enterobactin synthetase component F"/>
    <property type="match status" value="1"/>
</dbReference>
<dbReference type="NCBIfam" id="TIGR01720">
    <property type="entry name" value="NRPS-para261"/>
    <property type="match status" value="2"/>
</dbReference>
<dbReference type="GO" id="GO:0017000">
    <property type="term" value="P:antibiotic biosynthetic process"/>
    <property type="evidence" value="ECO:0007669"/>
    <property type="project" value="UniProtKB-KW"/>
</dbReference>
<evidence type="ECO:0000256" key="3">
    <source>
        <dbReference type="ARBA" id="ARBA00022450"/>
    </source>
</evidence>
<name>A0A9W6VBT9_9PSEU</name>
<dbReference type="InterPro" id="IPR009081">
    <property type="entry name" value="PP-bd_ACP"/>
</dbReference>
<keyword evidence="4" id="KW-0597">Phosphoprotein</keyword>
<sequence length="3010" mass="317173">MNTRKSGLEDVLPLSPLQQGLLFHSEYGTETEDPYLVQFVLDLDGPLDPAVLRVAAQALIDRHANLRACFRRRKSGEVLAPVPREVELPWRELELNESEWDGVLAADRAERFDLAQAPLLRVLLARLGEDRHRLLLTYHHILLDGWSTPLLARELFQLYTAKGDASKLPTVRPYKDYLSWLRAKDADVARATWAEALHGVEEPTLLSPGADPSGSAEQTPIALPDGLLDGLTALARSAGVTLNTVVQAAWALLLARTLGRQDVVFGATVSGRPADLAGVESMIGLFINTVPVRVRLDPAETVAALLARVQAEQARVMDHQHLGLADIQRTAGIGELFDTLTVFESYFVDTDALDRAEAATGLRVRAGETRDATHYPATLVATGGALLLKYRPGLVDPDALSARLVRVLTALVADPSAVVATVDSLSDSERDNLARAWNPTGQPGAAATIPARFAEQVTRAPDAVALVAGAERLTYAELDARSDRLARVLVERGARPGGIVAIGLPRSADLVVAVLAVLKSGAAYLPLDPGYPRARLDLMLADANPTLLVTDLTDFDVPTVAPAEGTDGPLEPVALTADHPAYVIYTSGSTGTPKGVLVPHRNVDRLLTATDHWFGFGPDDVWTLFHSYAFDFSVWELWGPLLRGGTLVVVDHATSRSPEAFLDLLERERVTVLNQTPSAFHQLDAADAARGGADLALRYVIFGGEALEPRKLAGWYERHADDAPRLVNMYGITETTVHVTYLPLTRAAATEGTPDIGVPIPDLRAYVLDDGFGLAAPDVVGELYVAGAGLADGYLNRPALTSTRFVANPFGQGRLYRTGDLARWRADGTLEYFGRADGQVKLRGFRIELGEIESVLSAHPSVAHAVAVVREDRTTRLVAYVVPTAGQTLEGADLREWAARDLPEHMVPAAVVVLDRIPLTPNGKVDRKALPAPDFAGLATSRQPETDAERTLAAVFAEVLGVPSVGLDDDFFALGGDSIISIQLVSRARAEGLKFSPRDVFERRTVARIAEVAAEPAPVVASTGTGPVPLTPIMRELLGRGGPINRVSQARLLVAPDGLTVDRLTAAVQSVVDTHDILRARLADDVLDVRPVGSVRAADIVRQVSGTDFAAEAARAYGELDPAAGEMLRIVWFAPGRLLVVAHHLVVDGVSWRIIVPDLADAVDGKALAPVGTSFRDWATALSTQDRAAELDHWRATVEGVAGRGVVPARDTVSTVRSVRVAVPRETTSRLLGAVPAAYHAGIEDVLLAALALAVARTRCVSWQVVDREGHGRVEEAVPGADLHRTVGWFTSLHPVRLDLAGIDIADAFAGGPAAGSALKLVKEQLRAVPGEGIGFGLLRDSLPAATPEILFNYLGRFGTAGAVGPWSGAPEAGALGGDANADLPVGHALDINAVTADGELTATFAWPAALLDQAEVNELAAAWVSALDAIDQHVATGAGGFTPSDFPLVDLVQSDVDDLAVAHPGLVDVWRPTALQQGIAFLSRFDDAATDVYTVQFACELNGPLDTVRLRSAAETLIARHDTLRAGLDNTAGGDPLLVVNNRVSLPWREVDLDGWDELVAEDQRTRFDVTAAPLVRFTLGRGGPERHRLLFSFHHVLLDGWSTPLLVRELFELYAGNALPAVRSYRDFLTWLSTRDAGVEPWARALDGVAEPTLVASAGAAKSGALPRKVDLVLPEGLPNVARERGVTVNTLVQAAWGLTLARGLGRGDVVFGATVSGRPADLPGVESMIGLFINTLPVRVRLDPAESVASLLTRVQAEQAALLDHQHVGLSDIQRAVGVGELFDTLTVFESFPIDTAALDRAETAAGFQVSGVTGADATHYPITLTVGAGLSAWLDVRDDLISAEVVSAWAQRFVRALEAFSAPGMRVGDLDLMSDVERSGLLSAARGPVLDVTESSVLDVLARQDPSARALVGADAVLTYGELADRSDQIAGLLVSQGVRAGDVVALALPSSAGLVAAIIGVWKAGAAYLVLDPEYPADRLAYMVEQARPVVTLTIAAVGYPGALEIDSVAGHAFTGGPVSGAAYVIFTSGSTGRPKGVVVEHSGLVNLLASHRATVMRPGPALQAASFSFDASLDPLLWMVAGHELHVVADPGVEYVRANGIAYVDAAPSLLRQLVADGLLTSGVSVVGTGGESVSVALWNELAASSVGAFNFYGPTECTVDTVVAPVTGSDVVIGRPVANSVAYVLDPALGLVAPGVVGELYVGGPGVARGYLGQPGLTASRFVANPFGDGRLYRTGDLVRWVSGSLEFLGRADDQVKVRGFRVEPGEVEAVLCEHPDVTAAIATVRDGRLVAHVIGSVDLRAHAASRLPDHMVPSAFVAVDEFPLLPNGKVDRAALPDPDFASLVSARAATTDLEAALVEIFAAVLGLPTVGVDDDFFALGGDSIVSIQLVSRARAEGLRFSPRDVFEQRTVAALALVAVTDKPSVATDDGTGLVPFTPIMRSVLDLGGPLDRFAQTQVLRAPADLTYEGLVAAVQKLLVTHDILRAHLTPEGLQVPASLPAETVVHRHNGPLDVDRVLDTLNPHTTTLHIAWFPDATLPPIGSTSAAPDPATTASAYPQPPELSTGNATPFAAGGGAGKLDQGTPPGEGGGWGPAGGRDGAEAGAFSGDFGGDFSGDFGGGFGTDFAGAGMAAGASSAAAVGSAVASDGEEATAGVVVVAAHHLVVDGVSWRTVVPDLVAAYRGEVLQAVGTSFRGWALGLVEAARQRVDELAHWTAVVAADEAPLGDRVLVPGDTVAGLQRVVTTVAADVAEALLGPVPELFHAEVDDVLLTGFALGVARWSSRYRGQRRTAISVDLESHGRDEEAVPGADLHRTVGWFTSVHPVRLDLAGIDITDAVEGGPAAGRAVKQVKESLRSTPGTGIGFGLLRHLNPDTERALTGKRQVLFNYLGRFDTVAPTGPWSPLPGIGGGADADMPVEYPLQVDLTTVGGPEFRIAWTYPDGVFTERDIRDLATCVAGALRALAEHGAEEGAGGLTPSDLLVTGLGQDQIDRFEAKWRDL</sequence>
<dbReference type="Gene3D" id="3.40.50.980">
    <property type="match status" value="2"/>
</dbReference>
<dbReference type="PROSITE" id="PS00012">
    <property type="entry name" value="PHOSPHOPANTETHEINE"/>
    <property type="match status" value="2"/>
</dbReference>
<dbReference type="InterPro" id="IPR010071">
    <property type="entry name" value="AA_adenyl_dom"/>
</dbReference>
<dbReference type="FunFam" id="3.40.50.12780:FF:000012">
    <property type="entry name" value="Non-ribosomal peptide synthetase"/>
    <property type="match status" value="1"/>
</dbReference>
<dbReference type="EMBL" id="BSSD01000006">
    <property type="protein sequence ID" value="GLW93516.1"/>
    <property type="molecule type" value="Genomic_DNA"/>
</dbReference>
<dbReference type="FunFam" id="1.10.1200.10:FF:000005">
    <property type="entry name" value="Nonribosomal peptide synthetase 1"/>
    <property type="match status" value="2"/>
</dbReference>
<dbReference type="InterPro" id="IPR023213">
    <property type="entry name" value="CAT-like_dom_sf"/>
</dbReference>
<keyword evidence="5" id="KW-0677">Repeat</keyword>
<dbReference type="GO" id="GO:0031177">
    <property type="term" value="F:phosphopantetheine binding"/>
    <property type="evidence" value="ECO:0007669"/>
    <property type="project" value="InterPro"/>
</dbReference>
<keyword evidence="6" id="KW-0045">Antibiotic biosynthesis</keyword>
<dbReference type="InterPro" id="IPR036736">
    <property type="entry name" value="ACP-like_sf"/>
</dbReference>
<reference evidence="9" key="1">
    <citation type="submission" date="2023-02" db="EMBL/GenBank/DDBJ databases">
        <title>Actinokineospora globicatena NBRC 15670.</title>
        <authorList>
            <person name="Ichikawa N."/>
            <person name="Sato H."/>
            <person name="Tonouchi N."/>
        </authorList>
    </citation>
    <scope>NUCLEOTIDE SEQUENCE</scope>
    <source>
        <strain evidence="9">NBRC 15670</strain>
    </source>
</reference>
<dbReference type="Gene3D" id="1.10.1200.10">
    <property type="entry name" value="ACP-like"/>
    <property type="match status" value="2"/>
</dbReference>
<dbReference type="InterPro" id="IPR000873">
    <property type="entry name" value="AMP-dep_synth/lig_dom"/>
</dbReference>
<comment type="caution">
    <text evidence="9">The sequence shown here is derived from an EMBL/GenBank/DDBJ whole genome shotgun (WGS) entry which is preliminary data.</text>
</comment>
<dbReference type="Pfam" id="PF00668">
    <property type="entry name" value="Condensation"/>
    <property type="match status" value="4"/>
</dbReference>
<feature type="compositionally biased region" description="Low complexity" evidence="7">
    <location>
        <begin position="2551"/>
        <end position="2565"/>
    </location>
</feature>
<dbReference type="Gene3D" id="3.30.559.30">
    <property type="entry name" value="Nonribosomal peptide synthetase, condensation domain"/>
    <property type="match status" value="4"/>
</dbReference>
<dbReference type="InterPro" id="IPR006162">
    <property type="entry name" value="Ppantetheine_attach_site"/>
</dbReference>
<dbReference type="FunFam" id="3.40.50.980:FF:000002">
    <property type="entry name" value="Enterobactin synthetase component F"/>
    <property type="match status" value="1"/>
</dbReference>
<dbReference type="InterPro" id="IPR042099">
    <property type="entry name" value="ANL_N_sf"/>
</dbReference>
<organism evidence="9 10">
    <name type="scientific">Actinokineospora globicatena</name>
    <dbReference type="NCBI Taxonomy" id="103729"/>
    <lineage>
        <taxon>Bacteria</taxon>
        <taxon>Bacillati</taxon>
        <taxon>Actinomycetota</taxon>
        <taxon>Actinomycetes</taxon>
        <taxon>Pseudonocardiales</taxon>
        <taxon>Pseudonocardiaceae</taxon>
        <taxon>Actinokineospora</taxon>
    </lineage>
</organism>
<comment type="cofactor">
    <cofactor evidence="1">
        <name>pantetheine 4'-phosphate</name>
        <dbReference type="ChEBI" id="CHEBI:47942"/>
    </cofactor>
</comment>
<dbReference type="PROSITE" id="PS50075">
    <property type="entry name" value="CARRIER"/>
    <property type="match status" value="2"/>
</dbReference>
<dbReference type="GO" id="GO:0008610">
    <property type="term" value="P:lipid biosynthetic process"/>
    <property type="evidence" value="ECO:0007669"/>
    <property type="project" value="UniProtKB-ARBA"/>
</dbReference>
<dbReference type="Proteomes" id="UP001165042">
    <property type="component" value="Unassembled WGS sequence"/>
</dbReference>
<dbReference type="InterPro" id="IPR010060">
    <property type="entry name" value="NRPS_synth"/>
</dbReference>
<evidence type="ECO:0000313" key="9">
    <source>
        <dbReference type="EMBL" id="GLW93516.1"/>
    </source>
</evidence>
<protein>
    <recommendedName>
        <fullName evidence="8">Carrier domain-containing protein</fullName>
    </recommendedName>
</protein>
<gene>
    <name evidence="9" type="ORF">Aglo03_43320</name>
</gene>
<dbReference type="SUPFAM" id="SSF52777">
    <property type="entry name" value="CoA-dependent acyltransferases"/>
    <property type="match status" value="8"/>
</dbReference>
<dbReference type="SUPFAM" id="SSF47336">
    <property type="entry name" value="ACP-like"/>
    <property type="match status" value="2"/>
</dbReference>
<dbReference type="CDD" id="cd17643">
    <property type="entry name" value="A_NRPS_Cytc1-like"/>
    <property type="match status" value="1"/>
</dbReference>
<feature type="compositionally biased region" description="Gly residues" evidence="7">
    <location>
        <begin position="2594"/>
        <end position="2606"/>
    </location>
</feature>
<dbReference type="Gene3D" id="3.40.50.12780">
    <property type="entry name" value="N-terminal domain of ligase-like"/>
    <property type="match status" value="1"/>
</dbReference>
<dbReference type="Pfam" id="PF13193">
    <property type="entry name" value="AMP-binding_C"/>
    <property type="match status" value="2"/>
</dbReference>
<dbReference type="GO" id="GO:0005829">
    <property type="term" value="C:cytosol"/>
    <property type="evidence" value="ECO:0007669"/>
    <property type="project" value="TreeGrafter"/>
</dbReference>
<keyword evidence="10" id="KW-1185">Reference proteome</keyword>
<dbReference type="InterPro" id="IPR020845">
    <property type="entry name" value="AMP-binding_CS"/>
</dbReference>
<dbReference type="PROSITE" id="PS00455">
    <property type="entry name" value="AMP_BINDING"/>
    <property type="match status" value="2"/>
</dbReference>
<dbReference type="NCBIfam" id="TIGR01733">
    <property type="entry name" value="AA-adenyl-dom"/>
    <property type="match status" value="2"/>
</dbReference>
<proteinExistence type="inferred from homology"/>
<dbReference type="PANTHER" id="PTHR45527:SF14">
    <property type="entry name" value="PLIPASTATIN SYNTHASE SUBUNIT B"/>
    <property type="match status" value="1"/>
</dbReference>
<comment type="similarity">
    <text evidence="2">Belongs to the ATP-dependent AMP-binding enzyme family.</text>
</comment>
<feature type="region of interest" description="Disordered" evidence="7">
    <location>
        <begin position="2549"/>
        <end position="2614"/>
    </location>
</feature>
<dbReference type="Gene3D" id="3.30.300.30">
    <property type="match status" value="2"/>
</dbReference>
<feature type="domain" description="Carrier" evidence="8">
    <location>
        <begin position="2356"/>
        <end position="2430"/>
    </location>
</feature>
<dbReference type="CDD" id="cd05930">
    <property type="entry name" value="A_NRPS"/>
    <property type="match status" value="1"/>
</dbReference>
<dbReference type="PANTHER" id="PTHR45527">
    <property type="entry name" value="NONRIBOSOMAL PEPTIDE SYNTHETASE"/>
    <property type="match status" value="1"/>
</dbReference>
<evidence type="ECO:0000259" key="8">
    <source>
        <dbReference type="PROSITE" id="PS50075"/>
    </source>
</evidence>
<dbReference type="InterPro" id="IPR025110">
    <property type="entry name" value="AMP-bd_C"/>
</dbReference>
<dbReference type="Gene3D" id="3.30.559.10">
    <property type="entry name" value="Chloramphenicol acetyltransferase-like domain"/>
    <property type="match status" value="5"/>
</dbReference>
<dbReference type="Pfam" id="PF00501">
    <property type="entry name" value="AMP-binding"/>
    <property type="match status" value="2"/>
</dbReference>
<evidence type="ECO:0000256" key="6">
    <source>
        <dbReference type="ARBA" id="ARBA00023194"/>
    </source>
</evidence>
<accession>A0A9W6VBT9</accession>
<dbReference type="SUPFAM" id="SSF56801">
    <property type="entry name" value="Acetyl-CoA synthetase-like"/>
    <property type="match status" value="2"/>
</dbReference>
<dbReference type="GO" id="GO:0043041">
    <property type="term" value="P:amino acid activation for nonribosomal peptide biosynthetic process"/>
    <property type="evidence" value="ECO:0007669"/>
    <property type="project" value="TreeGrafter"/>
</dbReference>
<dbReference type="CDD" id="cd19543">
    <property type="entry name" value="DCL_NRPS"/>
    <property type="match status" value="1"/>
</dbReference>
<evidence type="ECO:0000313" key="10">
    <source>
        <dbReference type="Proteomes" id="UP001165042"/>
    </source>
</evidence>
<evidence type="ECO:0000256" key="2">
    <source>
        <dbReference type="ARBA" id="ARBA00006432"/>
    </source>
</evidence>
<dbReference type="RefSeq" id="WP_285611854.1">
    <property type="nucleotide sequence ID" value="NZ_BSSD01000006.1"/>
</dbReference>
<dbReference type="SMART" id="SM00823">
    <property type="entry name" value="PKS_PP"/>
    <property type="match status" value="2"/>
</dbReference>
<keyword evidence="3" id="KW-0596">Phosphopantetheine</keyword>
<evidence type="ECO:0000256" key="4">
    <source>
        <dbReference type="ARBA" id="ARBA00022553"/>
    </source>
</evidence>
<dbReference type="InterPro" id="IPR020806">
    <property type="entry name" value="PKS_PP-bd"/>
</dbReference>
<dbReference type="Gene3D" id="2.30.38.10">
    <property type="entry name" value="Luciferase, Domain 3"/>
    <property type="match status" value="1"/>
</dbReference>
<evidence type="ECO:0000256" key="7">
    <source>
        <dbReference type="SAM" id="MobiDB-lite"/>
    </source>
</evidence>
<dbReference type="InterPro" id="IPR001242">
    <property type="entry name" value="Condensation_dom"/>
</dbReference>
<evidence type="ECO:0000256" key="1">
    <source>
        <dbReference type="ARBA" id="ARBA00001957"/>
    </source>
</evidence>
<dbReference type="GO" id="GO:0003824">
    <property type="term" value="F:catalytic activity"/>
    <property type="evidence" value="ECO:0007669"/>
    <property type="project" value="UniProtKB-KW"/>
</dbReference>
<dbReference type="Pfam" id="PF00550">
    <property type="entry name" value="PP-binding"/>
    <property type="match status" value="2"/>
</dbReference>
<dbReference type="GO" id="GO:0044550">
    <property type="term" value="P:secondary metabolite biosynthetic process"/>
    <property type="evidence" value="ECO:0007669"/>
    <property type="project" value="UniProtKB-ARBA"/>
</dbReference>
<feature type="domain" description="Carrier" evidence="8">
    <location>
        <begin position="943"/>
        <end position="1017"/>
    </location>
</feature>
<dbReference type="InterPro" id="IPR045851">
    <property type="entry name" value="AMP-bd_C_sf"/>
</dbReference>
<evidence type="ECO:0000256" key="5">
    <source>
        <dbReference type="ARBA" id="ARBA00022737"/>
    </source>
</evidence>